<organism evidence="3">
    <name type="scientific">Schistosoma curassoni</name>
    <dbReference type="NCBI Taxonomy" id="6186"/>
    <lineage>
        <taxon>Eukaryota</taxon>
        <taxon>Metazoa</taxon>
        <taxon>Spiralia</taxon>
        <taxon>Lophotrochozoa</taxon>
        <taxon>Platyhelminthes</taxon>
        <taxon>Trematoda</taxon>
        <taxon>Digenea</taxon>
        <taxon>Strigeidida</taxon>
        <taxon>Schistosomatoidea</taxon>
        <taxon>Schistosomatidae</taxon>
        <taxon>Schistosoma</taxon>
    </lineage>
</organism>
<reference evidence="1 2" key="2">
    <citation type="submission" date="2018-11" db="EMBL/GenBank/DDBJ databases">
        <authorList>
            <consortium name="Pathogen Informatics"/>
        </authorList>
    </citation>
    <scope>NUCLEOTIDE SEQUENCE [LARGE SCALE GENOMIC DNA]</scope>
    <source>
        <strain evidence="1">Dakar</strain>
        <strain evidence="2">Dakar, Senegal</strain>
    </source>
</reference>
<evidence type="ECO:0000313" key="1">
    <source>
        <dbReference type="EMBL" id="VDP78136.1"/>
    </source>
</evidence>
<gene>
    <name evidence="1" type="ORF">SCUD_LOCUS22227</name>
</gene>
<dbReference type="WBParaSite" id="SCUD_0002222901-mRNA-1">
    <property type="protein sequence ID" value="SCUD_0002222901-mRNA-1"/>
    <property type="gene ID" value="SCUD_0002222901"/>
</dbReference>
<dbReference type="AlphaFoldDB" id="A0A183L4G6"/>
<keyword evidence="2" id="KW-1185">Reference proteome</keyword>
<evidence type="ECO:0000313" key="3">
    <source>
        <dbReference type="WBParaSite" id="SCUD_0002222901-mRNA-1"/>
    </source>
</evidence>
<sequence>MEAYLAKLPTLEDYQETLNKVNIVPSLYICEYI</sequence>
<proteinExistence type="predicted"/>
<reference evidence="3" key="1">
    <citation type="submission" date="2016-06" db="UniProtKB">
        <authorList>
            <consortium name="WormBaseParasite"/>
        </authorList>
    </citation>
    <scope>IDENTIFICATION</scope>
</reference>
<name>A0A183L4G6_9TREM</name>
<dbReference type="Proteomes" id="UP000279833">
    <property type="component" value="Unassembled WGS sequence"/>
</dbReference>
<evidence type="ECO:0000313" key="2">
    <source>
        <dbReference type="Proteomes" id="UP000279833"/>
    </source>
</evidence>
<dbReference type="EMBL" id="UZAK01048702">
    <property type="protein sequence ID" value="VDP78136.1"/>
    <property type="molecule type" value="Genomic_DNA"/>
</dbReference>
<protein>
    <submittedName>
        <fullName evidence="3">Transposase</fullName>
    </submittedName>
</protein>
<accession>A0A183L4G6</accession>